<comment type="caution">
    <text evidence="1">The sequence shown here is derived from an EMBL/GenBank/DDBJ whole genome shotgun (WGS) entry which is preliminary data.</text>
</comment>
<dbReference type="Gene3D" id="3.40.50.1820">
    <property type="entry name" value="alpha/beta hydrolase"/>
    <property type="match status" value="1"/>
</dbReference>
<gene>
    <name evidence="1" type="ORF">N7450_003375</name>
</gene>
<keyword evidence="2" id="KW-1185">Reference proteome</keyword>
<sequence length="124" mass="12834">MGPPPSPLPESDAQGSFARATLVRKQGMLGVVDAVTEAGTCFYVHKNKALAVAAVRISLPSQDAEGYAKACAALAGSATETLHVSRLRIPISLVTGEEDKVSPPVLCQKYSQATGSGPVEVEVL</sequence>
<dbReference type="Proteomes" id="UP001216150">
    <property type="component" value="Unassembled WGS sequence"/>
</dbReference>
<dbReference type="AlphaFoldDB" id="A0AAD6DZ23"/>
<name>A0AAD6DZ23_9EURO</name>
<dbReference type="InterPro" id="IPR029058">
    <property type="entry name" value="AB_hydrolase_fold"/>
</dbReference>
<protein>
    <submittedName>
        <fullName evidence="1">Uncharacterized protein</fullName>
    </submittedName>
</protein>
<dbReference type="GO" id="GO:0017000">
    <property type="term" value="P:antibiotic biosynthetic process"/>
    <property type="evidence" value="ECO:0007669"/>
    <property type="project" value="UniProtKB-ARBA"/>
</dbReference>
<reference evidence="1 2" key="1">
    <citation type="journal article" date="2023" name="IMA Fungus">
        <title>Comparative genomic study of the Penicillium genus elucidates a diverse pangenome and 15 lateral gene transfer events.</title>
        <authorList>
            <person name="Petersen C."/>
            <person name="Sorensen T."/>
            <person name="Nielsen M.R."/>
            <person name="Sondergaard T.E."/>
            <person name="Sorensen J.L."/>
            <person name="Fitzpatrick D.A."/>
            <person name="Frisvad J.C."/>
            <person name="Nielsen K.L."/>
        </authorList>
    </citation>
    <scope>NUCLEOTIDE SEQUENCE [LARGE SCALE GENOMIC DNA]</scope>
    <source>
        <strain evidence="1 2">IBT 29057</strain>
    </source>
</reference>
<evidence type="ECO:0000313" key="1">
    <source>
        <dbReference type="EMBL" id="KAJ5596917.1"/>
    </source>
</evidence>
<organism evidence="1 2">
    <name type="scientific">Penicillium hetheringtonii</name>
    <dbReference type="NCBI Taxonomy" id="911720"/>
    <lineage>
        <taxon>Eukaryota</taxon>
        <taxon>Fungi</taxon>
        <taxon>Dikarya</taxon>
        <taxon>Ascomycota</taxon>
        <taxon>Pezizomycotina</taxon>
        <taxon>Eurotiomycetes</taxon>
        <taxon>Eurotiomycetidae</taxon>
        <taxon>Eurotiales</taxon>
        <taxon>Aspergillaceae</taxon>
        <taxon>Penicillium</taxon>
    </lineage>
</organism>
<evidence type="ECO:0000313" key="2">
    <source>
        <dbReference type="Proteomes" id="UP001216150"/>
    </source>
</evidence>
<accession>A0AAD6DZ23</accession>
<proteinExistence type="predicted"/>
<dbReference type="EMBL" id="JAQJAC010000002">
    <property type="protein sequence ID" value="KAJ5596917.1"/>
    <property type="molecule type" value="Genomic_DNA"/>
</dbReference>
<dbReference type="GO" id="GO:0072330">
    <property type="term" value="P:monocarboxylic acid biosynthetic process"/>
    <property type="evidence" value="ECO:0007669"/>
    <property type="project" value="UniProtKB-ARBA"/>
</dbReference>